<dbReference type="Gene3D" id="1.10.150.130">
    <property type="match status" value="1"/>
</dbReference>
<keyword evidence="2" id="KW-0229">DNA integration</keyword>
<accession>A0A2S7UUX1</accession>
<dbReference type="Gene3D" id="3.30.160.390">
    <property type="entry name" value="Integrase, DNA-binding domain"/>
    <property type="match status" value="1"/>
</dbReference>
<feature type="compositionally biased region" description="Polar residues" evidence="4">
    <location>
        <begin position="1"/>
        <end position="16"/>
    </location>
</feature>
<dbReference type="RefSeq" id="WP_105052012.1">
    <property type="nucleotide sequence ID" value="NZ_BMYG01000002.1"/>
</dbReference>
<comment type="caution">
    <text evidence="7">The sequence shown here is derived from an EMBL/GenBank/DDBJ whole genome shotgun (WGS) entry which is preliminary data.</text>
</comment>
<keyword evidence="3" id="KW-0238">DNA-binding</keyword>
<protein>
    <recommendedName>
        <fullName evidence="9">Integrase DNA-binding domain-containing protein</fullName>
    </recommendedName>
</protein>
<evidence type="ECO:0000259" key="6">
    <source>
        <dbReference type="Pfam" id="PF22022"/>
    </source>
</evidence>
<dbReference type="Pfam" id="PF13356">
    <property type="entry name" value="Arm-DNA-bind_3"/>
    <property type="match status" value="1"/>
</dbReference>
<sequence length="166" mass="18887">MARTTTPLTNTQVKQSKPTDKRQKLSDGGGLQLWISPNGSKSWMLDYIHPITKKRLSMSFGIYPAVSLADARKKRAEAKELIANGIDPKEHREDQSRLQELTNSHTLQTVASDWFEIKKSKVAETTSKSLWRNFDKHLFPKLGHRPIDKFNPKRSSALKLSFDIGI</sequence>
<feature type="domain" description="Integrase DNA-binding" evidence="5">
    <location>
        <begin position="8"/>
        <end position="94"/>
    </location>
</feature>
<keyword evidence="8" id="KW-1185">Reference proteome</keyword>
<dbReference type="InterPro" id="IPR050808">
    <property type="entry name" value="Phage_Integrase"/>
</dbReference>
<evidence type="ECO:0000256" key="3">
    <source>
        <dbReference type="ARBA" id="ARBA00023125"/>
    </source>
</evidence>
<dbReference type="GO" id="GO:0015074">
    <property type="term" value="P:DNA integration"/>
    <property type="evidence" value="ECO:0007669"/>
    <property type="project" value="UniProtKB-KW"/>
</dbReference>
<evidence type="ECO:0008006" key="9">
    <source>
        <dbReference type="Google" id="ProtNLM"/>
    </source>
</evidence>
<feature type="region of interest" description="Disordered" evidence="4">
    <location>
        <begin position="1"/>
        <end position="31"/>
    </location>
</feature>
<dbReference type="EMBL" id="MSCH01000003">
    <property type="protein sequence ID" value="PQJ53528.1"/>
    <property type="molecule type" value="Genomic_DNA"/>
</dbReference>
<dbReference type="AlphaFoldDB" id="A0A2S7UUX1"/>
<evidence type="ECO:0000259" key="5">
    <source>
        <dbReference type="Pfam" id="PF13356"/>
    </source>
</evidence>
<dbReference type="GO" id="GO:0003677">
    <property type="term" value="F:DNA binding"/>
    <property type="evidence" value="ECO:0007669"/>
    <property type="project" value="UniProtKB-KW"/>
</dbReference>
<gene>
    <name evidence="7" type="ORF">BTO11_07510</name>
</gene>
<feature type="domain" description="Phage integrase central" evidence="6">
    <location>
        <begin position="108"/>
        <end position="152"/>
    </location>
</feature>
<dbReference type="PANTHER" id="PTHR30629:SF6">
    <property type="entry name" value="PROPHAGE INTEGRASE INTA-RELATED"/>
    <property type="match status" value="1"/>
</dbReference>
<evidence type="ECO:0000313" key="7">
    <source>
        <dbReference type="EMBL" id="PQJ53528.1"/>
    </source>
</evidence>
<dbReference type="InterPro" id="IPR053876">
    <property type="entry name" value="Phage_int_M"/>
</dbReference>
<comment type="similarity">
    <text evidence="1">Belongs to the 'phage' integrase family.</text>
</comment>
<organism evidence="7 8">
    <name type="scientific">Psychrosphaera saromensis</name>
    <dbReference type="NCBI Taxonomy" id="716813"/>
    <lineage>
        <taxon>Bacteria</taxon>
        <taxon>Pseudomonadati</taxon>
        <taxon>Pseudomonadota</taxon>
        <taxon>Gammaproteobacteria</taxon>
        <taxon>Alteromonadales</taxon>
        <taxon>Pseudoalteromonadaceae</taxon>
        <taxon>Psychrosphaera</taxon>
    </lineage>
</organism>
<evidence type="ECO:0000256" key="4">
    <source>
        <dbReference type="SAM" id="MobiDB-lite"/>
    </source>
</evidence>
<evidence type="ECO:0000256" key="1">
    <source>
        <dbReference type="ARBA" id="ARBA00008857"/>
    </source>
</evidence>
<dbReference type="InterPro" id="IPR025166">
    <property type="entry name" value="Integrase_DNA_bind_dom"/>
</dbReference>
<dbReference type="Proteomes" id="UP000239007">
    <property type="component" value="Unassembled WGS sequence"/>
</dbReference>
<reference evidence="7 8" key="1">
    <citation type="submission" date="2016-12" db="EMBL/GenBank/DDBJ databases">
        <title>Diversity of luminous bacteria.</title>
        <authorList>
            <person name="Yoshizawa S."/>
            <person name="Kogure K."/>
        </authorList>
    </citation>
    <scope>NUCLEOTIDE SEQUENCE [LARGE SCALE GENOMIC DNA]</scope>
    <source>
        <strain evidence="7 8">SA4-48</strain>
    </source>
</reference>
<evidence type="ECO:0000256" key="2">
    <source>
        <dbReference type="ARBA" id="ARBA00022908"/>
    </source>
</evidence>
<dbReference type="PANTHER" id="PTHR30629">
    <property type="entry name" value="PROPHAGE INTEGRASE"/>
    <property type="match status" value="1"/>
</dbReference>
<dbReference type="InterPro" id="IPR010998">
    <property type="entry name" value="Integrase_recombinase_N"/>
</dbReference>
<dbReference type="OrthoDB" id="9795573at2"/>
<proteinExistence type="inferred from homology"/>
<evidence type="ECO:0000313" key="8">
    <source>
        <dbReference type="Proteomes" id="UP000239007"/>
    </source>
</evidence>
<name>A0A2S7UUX1_9GAMM</name>
<dbReference type="Pfam" id="PF22022">
    <property type="entry name" value="Phage_int_M"/>
    <property type="match status" value="1"/>
</dbReference>
<dbReference type="InterPro" id="IPR038488">
    <property type="entry name" value="Integrase_DNA-bd_sf"/>
</dbReference>